<evidence type="ECO:0000313" key="9">
    <source>
        <dbReference type="Proteomes" id="UP001233271"/>
    </source>
</evidence>
<feature type="compositionally biased region" description="Basic and acidic residues" evidence="6">
    <location>
        <begin position="757"/>
        <end position="766"/>
    </location>
</feature>
<feature type="compositionally biased region" description="Low complexity" evidence="6">
    <location>
        <begin position="670"/>
        <end position="687"/>
    </location>
</feature>
<dbReference type="SUPFAM" id="SSF57701">
    <property type="entry name" value="Zn2/Cys6 DNA-binding domain"/>
    <property type="match status" value="1"/>
</dbReference>
<evidence type="ECO:0000256" key="4">
    <source>
        <dbReference type="ARBA" id="ARBA00023163"/>
    </source>
</evidence>
<protein>
    <recommendedName>
        <fullName evidence="7">Zn(2)-C6 fungal-type domain-containing protein</fullName>
    </recommendedName>
</protein>
<feature type="compositionally biased region" description="Basic and acidic residues" evidence="6">
    <location>
        <begin position="1"/>
        <end position="11"/>
    </location>
</feature>
<dbReference type="GO" id="GO:0005634">
    <property type="term" value="C:nucleus"/>
    <property type="evidence" value="ECO:0007669"/>
    <property type="project" value="UniProtKB-SubCell"/>
</dbReference>
<dbReference type="PANTHER" id="PTHR47338:SF5">
    <property type="entry name" value="ZN(II)2CYS6 TRANSCRIPTION FACTOR (EUROFUNG)"/>
    <property type="match status" value="1"/>
</dbReference>
<comment type="subcellular location">
    <subcellularLocation>
        <location evidence="1">Nucleus</location>
    </subcellularLocation>
</comment>
<gene>
    <name evidence="8" type="ORF">CcaverHIS019_0704520</name>
</gene>
<keyword evidence="5" id="KW-0539">Nucleus</keyword>
<evidence type="ECO:0000256" key="1">
    <source>
        <dbReference type="ARBA" id="ARBA00004123"/>
    </source>
</evidence>
<evidence type="ECO:0000259" key="7">
    <source>
        <dbReference type="PROSITE" id="PS50048"/>
    </source>
</evidence>
<dbReference type="PROSITE" id="PS50048">
    <property type="entry name" value="ZN2_CY6_FUNGAL_2"/>
    <property type="match status" value="1"/>
</dbReference>
<dbReference type="EMBL" id="AP028219">
    <property type="protein sequence ID" value="BEI94871.1"/>
    <property type="molecule type" value="Genomic_DNA"/>
</dbReference>
<dbReference type="PROSITE" id="PS00463">
    <property type="entry name" value="ZN2_CY6_FUNGAL_1"/>
    <property type="match status" value="1"/>
</dbReference>
<dbReference type="GeneID" id="85498741"/>
<dbReference type="InterPro" id="IPR036864">
    <property type="entry name" value="Zn2-C6_fun-type_DNA-bd_sf"/>
</dbReference>
<evidence type="ECO:0000256" key="5">
    <source>
        <dbReference type="ARBA" id="ARBA00023242"/>
    </source>
</evidence>
<feature type="compositionally biased region" description="Polar residues" evidence="6">
    <location>
        <begin position="649"/>
        <end position="660"/>
    </location>
</feature>
<feature type="compositionally biased region" description="Basic and acidic residues" evidence="6">
    <location>
        <begin position="708"/>
        <end position="717"/>
    </location>
</feature>
<dbReference type="SMART" id="SM00066">
    <property type="entry name" value="GAL4"/>
    <property type="match status" value="1"/>
</dbReference>
<dbReference type="Pfam" id="PF00172">
    <property type="entry name" value="Zn_clus"/>
    <property type="match status" value="1"/>
</dbReference>
<keyword evidence="9" id="KW-1185">Reference proteome</keyword>
<name>A0AA48LAI0_9TREE</name>
<dbReference type="CDD" id="cd12148">
    <property type="entry name" value="fungal_TF_MHR"/>
    <property type="match status" value="1"/>
</dbReference>
<dbReference type="Proteomes" id="UP001233271">
    <property type="component" value="Chromosome 7b"/>
</dbReference>
<feature type="region of interest" description="Disordered" evidence="6">
    <location>
        <begin position="1"/>
        <end position="46"/>
    </location>
</feature>
<accession>A0AA48LAI0</accession>
<dbReference type="InterPro" id="IPR001138">
    <property type="entry name" value="Zn2Cys6_DnaBD"/>
</dbReference>
<keyword evidence="4" id="KW-0804">Transcription</keyword>
<keyword evidence="3" id="KW-0805">Transcription regulation</keyword>
<evidence type="ECO:0000256" key="6">
    <source>
        <dbReference type="SAM" id="MobiDB-lite"/>
    </source>
</evidence>
<dbReference type="CDD" id="cd00067">
    <property type="entry name" value="GAL4"/>
    <property type="match status" value="1"/>
</dbReference>
<dbReference type="GO" id="GO:0008270">
    <property type="term" value="F:zinc ion binding"/>
    <property type="evidence" value="ECO:0007669"/>
    <property type="project" value="InterPro"/>
</dbReference>
<evidence type="ECO:0000313" key="8">
    <source>
        <dbReference type="EMBL" id="BEI94871.1"/>
    </source>
</evidence>
<dbReference type="Gene3D" id="4.10.240.10">
    <property type="entry name" value="Zn(2)-C6 fungal-type DNA-binding domain"/>
    <property type="match status" value="1"/>
</dbReference>
<dbReference type="AlphaFoldDB" id="A0AA48LAI0"/>
<dbReference type="KEGG" id="ccac:CcaHIS019_0704520"/>
<feature type="region of interest" description="Disordered" evidence="6">
    <location>
        <begin position="138"/>
        <end position="162"/>
    </location>
</feature>
<proteinExistence type="predicted"/>
<evidence type="ECO:0000256" key="3">
    <source>
        <dbReference type="ARBA" id="ARBA00023015"/>
    </source>
</evidence>
<feature type="region of interest" description="Disordered" evidence="6">
    <location>
        <begin position="645"/>
        <end position="808"/>
    </location>
</feature>
<dbReference type="InterPro" id="IPR050815">
    <property type="entry name" value="TF_fung"/>
</dbReference>
<feature type="domain" description="Zn(2)-C6 fungal-type" evidence="7">
    <location>
        <begin position="104"/>
        <end position="133"/>
    </location>
</feature>
<sequence length="808" mass="89352">MPNEDVQRDGTVRPPPPLQPRTRSPIPRALDAAKTDAVRQPSPLSHTPVRAAISRTSSAIAYGQTMYGVGIGNVAPLAPPRPKLDLDKEELTTKGRKRKRLAKACSACHKNKRRCDGFAPCSNCEFSARPCIYLNAQGEQIPPPRTRDSSATPMNKRLSDDDKPQVAAYLDQSGAATNGGSPEWRRDYRKAAGTDVRDWRMSGEHRPGPFGPIDLVERDPALQAELLDIALRRTPAYACMFHATTFHHRLYLNLIQPFLLDALYAMGARLCENPAFVKAFPPDTPSHKRGLVFADRCRSHVDRVIDARQRWSEDERKRDQGTWEETEFVQSCIVLSMIYNSVREARLGFYYLDVAASVMRPGANGQLNPPSQSLNLPPAEFFTMAEVRNRTFWLVVLQDICAVASGHPRRLSDAELARIPLPGPEMYWQRYGGMACNGREPGRRDTITVGSGNWHSEEGQVGEMGHIVRILIIFANIMSYVNAGNAADPKFSMSFEAGLKGWATELPRNLRFDEVNLASMMPKIKSTVPAIAFSGWAFAYMHAVAECGMFYLQSKHNGLPTAVQRQGSAVDNLAVLIGALGERGREGPLMFFPIMIVTCWTDHLHATSSSSSSSQMLDERLNIWWAELYREWGWDRRETLKRGIFPNLDSRSPTLTSPQPANRGRADGTHLASSPHLPESSASSAASQAVVTPSEPSFNRYPLLPPLRSRDRNESPLRRSASPLRGHRALGSGGSAGSLDRGERDGFNLPPLSSFRSSREGSREPRPLAAPNKRWPGPSGGQLLGIDALVSAAEEHRRESLEQPSAMA</sequence>
<dbReference type="RefSeq" id="XP_060460136.1">
    <property type="nucleotide sequence ID" value="XM_060603886.1"/>
</dbReference>
<reference evidence="8" key="1">
    <citation type="journal article" date="2023" name="BMC Genomics">
        <title>Chromosome-level genome assemblies of Cutaneotrichosporon spp. (Trichosporonales, Basidiomycota) reveal imbalanced evolution between nucleotide sequences and chromosome synteny.</title>
        <authorList>
            <person name="Kobayashi Y."/>
            <person name="Kayamori A."/>
            <person name="Aoki K."/>
            <person name="Shiwa Y."/>
            <person name="Matsutani M."/>
            <person name="Fujita N."/>
            <person name="Sugita T."/>
            <person name="Iwasaki W."/>
            <person name="Tanaka N."/>
            <person name="Takashima M."/>
        </authorList>
    </citation>
    <scope>NUCLEOTIDE SEQUENCE</scope>
    <source>
        <strain evidence="8">HIS019</strain>
    </source>
</reference>
<evidence type="ECO:0000256" key="2">
    <source>
        <dbReference type="ARBA" id="ARBA00022723"/>
    </source>
</evidence>
<dbReference type="PANTHER" id="PTHR47338">
    <property type="entry name" value="ZN(II)2CYS6 TRANSCRIPTION FACTOR (EUROFUNG)-RELATED"/>
    <property type="match status" value="1"/>
</dbReference>
<keyword evidence="2" id="KW-0479">Metal-binding</keyword>
<organism evidence="8 9">
    <name type="scientific">Cutaneotrichosporon cavernicola</name>
    <dbReference type="NCBI Taxonomy" id="279322"/>
    <lineage>
        <taxon>Eukaryota</taxon>
        <taxon>Fungi</taxon>
        <taxon>Dikarya</taxon>
        <taxon>Basidiomycota</taxon>
        <taxon>Agaricomycotina</taxon>
        <taxon>Tremellomycetes</taxon>
        <taxon>Trichosporonales</taxon>
        <taxon>Trichosporonaceae</taxon>
        <taxon>Cutaneotrichosporon</taxon>
    </lineage>
</organism>
<dbReference type="GO" id="GO:0000981">
    <property type="term" value="F:DNA-binding transcription factor activity, RNA polymerase II-specific"/>
    <property type="evidence" value="ECO:0007669"/>
    <property type="project" value="InterPro"/>
</dbReference>